<dbReference type="SUPFAM" id="SSF53720">
    <property type="entry name" value="ALDH-like"/>
    <property type="match status" value="1"/>
</dbReference>
<evidence type="ECO:0000313" key="8">
    <source>
        <dbReference type="Proteomes" id="UP000031967"/>
    </source>
</evidence>
<organism evidence="7 8">
    <name type="scientific">Gordoniibacillus kamchatkensis</name>
    <dbReference type="NCBI Taxonomy" id="1590651"/>
    <lineage>
        <taxon>Bacteria</taxon>
        <taxon>Bacillati</taxon>
        <taxon>Bacillota</taxon>
        <taxon>Bacilli</taxon>
        <taxon>Bacillales</taxon>
        <taxon>Paenibacillaceae</taxon>
        <taxon>Gordoniibacillus</taxon>
    </lineage>
</organism>
<comment type="similarity">
    <text evidence="1 3 5">Belongs to the aldehyde dehydrogenase family.</text>
</comment>
<dbReference type="PIRSF" id="PIRSF036492">
    <property type="entry name" value="ALDH"/>
    <property type="match status" value="1"/>
</dbReference>
<dbReference type="InterPro" id="IPR029510">
    <property type="entry name" value="Ald_DH_CS_GLU"/>
</dbReference>
<feature type="active site" evidence="4">
    <location>
        <position position="211"/>
    </location>
</feature>
<dbReference type="PROSITE" id="PS00687">
    <property type="entry name" value="ALDEHYDE_DEHYDR_GLU"/>
    <property type="match status" value="1"/>
</dbReference>
<reference evidence="7 8" key="1">
    <citation type="submission" date="2014-12" db="EMBL/GenBank/DDBJ databases">
        <title>Draft genome sequence of Paenibacillus kamchatkensis strain B-2647.</title>
        <authorList>
            <person name="Karlyshev A.V."/>
            <person name="Kudryashova E.B."/>
        </authorList>
    </citation>
    <scope>NUCLEOTIDE SEQUENCE [LARGE SCALE GENOMIC DNA]</scope>
    <source>
        <strain evidence="7 8">VKM B-2647</strain>
    </source>
</reference>
<dbReference type="Gene3D" id="3.40.605.10">
    <property type="entry name" value="Aldehyde Dehydrogenase, Chain A, domain 1"/>
    <property type="match status" value="1"/>
</dbReference>
<keyword evidence="2 3" id="KW-0560">Oxidoreductase</keyword>
<sequence>MNIHIPELVSKQRQYFQSGRTLDAEFRLAMLRKLREALRGAEPKLRRALHADLGKSEAEAYMSELGPTLAELSHAIRSLPKWAKPRKVRTPVALIGSRGFIMPEPYGSALIIAPWNYPVFLSLPPLIGAIAAGNCAVLKPSELAPHTSQALRELIGGTFPESYVAVVEGEANVSQALLREKFDYVFFTGSTAIGKKVLEAAAAHLTPATLELGGKSPCIVHGDADIGLAARRIAWGKTLNAGQTCVAPDYVLVQRGIKRHFLDALRTEVERQSRNAAGDAPPRIVNERHLRRLAALLEGQDQRIVCGGRYDAQRLSFEPTLLDEPDPASPVMQEEIFGPIMPVLAYDELEDALRFVRERPKPLALYVFTSSRGVERETLGRLSFGGGCVNDTVLHLSSPYLPFGGVGASGIGSYHGQASFETFSHHKSVLRQTTRFDLPFRYAPGKRTLRLLRRLFK</sequence>
<evidence type="ECO:0000256" key="2">
    <source>
        <dbReference type="ARBA" id="ARBA00023002"/>
    </source>
</evidence>
<evidence type="ECO:0000259" key="6">
    <source>
        <dbReference type="Pfam" id="PF00171"/>
    </source>
</evidence>
<evidence type="ECO:0000256" key="3">
    <source>
        <dbReference type="PIRNR" id="PIRNR036492"/>
    </source>
</evidence>
<dbReference type="PANTHER" id="PTHR43570">
    <property type="entry name" value="ALDEHYDE DEHYDROGENASE"/>
    <property type="match status" value="1"/>
</dbReference>
<evidence type="ECO:0000256" key="1">
    <source>
        <dbReference type="ARBA" id="ARBA00009986"/>
    </source>
</evidence>
<proteinExistence type="inferred from homology"/>
<evidence type="ECO:0000313" key="7">
    <source>
        <dbReference type="EMBL" id="KIL41271.1"/>
    </source>
</evidence>
<dbReference type="EMBL" id="JXAK01000011">
    <property type="protein sequence ID" value="KIL41271.1"/>
    <property type="molecule type" value="Genomic_DNA"/>
</dbReference>
<name>A0ABR5AJW7_9BACL</name>
<dbReference type="InterPro" id="IPR016163">
    <property type="entry name" value="Ald_DH_C"/>
</dbReference>
<dbReference type="InterPro" id="IPR016162">
    <property type="entry name" value="Ald_DH_N"/>
</dbReference>
<evidence type="ECO:0000256" key="5">
    <source>
        <dbReference type="RuleBase" id="RU003345"/>
    </source>
</evidence>
<dbReference type="PANTHER" id="PTHR43570:SF16">
    <property type="entry name" value="ALDEHYDE DEHYDROGENASE TYPE III, ISOFORM Q"/>
    <property type="match status" value="1"/>
</dbReference>
<dbReference type="Proteomes" id="UP000031967">
    <property type="component" value="Unassembled WGS sequence"/>
</dbReference>
<keyword evidence="8" id="KW-1185">Reference proteome</keyword>
<gene>
    <name evidence="7" type="ORF">SD70_08475</name>
</gene>
<accession>A0ABR5AJW7</accession>
<dbReference type="InterPro" id="IPR012394">
    <property type="entry name" value="Aldehyde_DH_NAD(P)"/>
</dbReference>
<protein>
    <recommendedName>
        <fullName evidence="3">Aldehyde dehydrogenase</fullName>
    </recommendedName>
</protein>
<dbReference type="InterPro" id="IPR016161">
    <property type="entry name" value="Ald_DH/histidinol_DH"/>
</dbReference>
<dbReference type="Pfam" id="PF00171">
    <property type="entry name" value="Aldedh"/>
    <property type="match status" value="1"/>
</dbReference>
<dbReference type="InterPro" id="IPR015590">
    <property type="entry name" value="Aldehyde_DH_dom"/>
</dbReference>
<evidence type="ECO:0000256" key="4">
    <source>
        <dbReference type="PROSITE-ProRule" id="PRU10007"/>
    </source>
</evidence>
<comment type="caution">
    <text evidence="7">The sequence shown here is derived from an EMBL/GenBank/DDBJ whole genome shotgun (WGS) entry which is preliminary data.</text>
</comment>
<dbReference type="RefSeq" id="WP_041047157.1">
    <property type="nucleotide sequence ID" value="NZ_JXAK01000011.1"/>
</dbReference>
<dbReference type="Gene3D" id="3.40.309.10">
    <property type="entry name" value="Aldehyde Dehydrogenase, Chain A, domain 2"/>
    <property type="match status" value="1"/>
</dbReference>
<dbReference type="CDD" id="cd07136">
    <property type="entry name" value="ALDH_YwdH-P39616"/>
    <property type="match status" value="1"/>
</dbReference>
<feature type="domain" description="Aldehyde dehydrogenase" evidence="6">
    <location>
        <begin position="8"/>
        <end position="429"/>
    </location>
</feature>